<evidence type="ECO:0000313" key="5">
    <source>
        <dbReference type="Proteomes" id="UP000095094"/>
    </source>
</evidence>
<dbReference type="RefSeq" id="WP_069662028.1">
    <property type="nucleotide sequence ID" value="NZ_JBHUJJ010000001.1"/>
</dbReference>
<sequence>MSNNKSKKKQPTNGQTKQKQTKKEQPTNNKKNKVTMILVLVAIILGGASFLIWFYINLDYQDHSNPSYEGYQLSPSPFEIIPAERSQEDRVLPDGSRVNHTFADSMSDRLAKNSNLRYPAQRPTFRLINQDDKQTTYRLIADLASVNHLKKVDFTVFGEANGADDLHSYQGMYRPETNTWEAEVLIKNHQEVGDYQVSIQLTRENDTTETVYFGGFTVDQPSMSAEIDGAEVSKGQFDVNMWVSSKADKEKLVTTVWSKEDQSDKKSYDAKRQEDHSYTVHVDYEDFDFINGVYHVKNEFIGKNGLKAESDPGTIEINMRRPVRIRLMQETALYQNRQLSKTVKQLSVNSMAYVRGIVFNSDKKIYRTTEGYIAADNVEVSEMMDDIRYVAHRGNHKVAPENSLPAFQQSNSWGLETDIRLTKDKKWVVMHDQTVDRMTNGKGKVSDLTLAQINALRIDQGANKESYSSEQLVIPTLEDFLGIMSTKQSIPFIEIKASKVDGADYDNLVNLINYYGMANTAVVISFDYNHLVEIKKRLPEVQVQLLANTLDERMIDQVSRLGGNSGLDIKYESVSNRADLIALAQNKGLSVNLWGVPQSEFRKMEALGINNLTTDYD</sequence>
<keyword evidence="2" id="KW-0472">Membrane</keyword>
<gene>
    <name evidence="4" type="ORF">BCR25_02575</name>
</gene>
<dbReference type="GO" id="GO:0008081">
    <property type="term" value="F:phosphoric diester hydrolase activity"/>
    <property type="evidence" value="ECO:0007669"/>
    <property type="project" value="InterPro"/>
</dbReference>
<dbReference type="PROSITE" id="PS51704">
    <property type="entry name" value="GP_PDE"/>
    <property type="match status" value="1"/>
</dbReference>
<dbReference type="EMBL" id="MIJY01000001">
    <property type="protein sequence ID" value="OEG20720.1"/>
    <property type="molecule type" value="Genomic_DNA"/>
</dbReference>
<dbReference type="PANTHER" id="PTHR46211:SF14">
    <property type="entry name" value="GLYCEROPHOSPHODIESTER PHOSPHODIESTERASE"/>
    <property type="match status" value="1"/>
</dbReference>
<evidence type="ECO:0000313" key="4">
    <source>
        <dbReference type="EMBL" id="OEG20720.1"/>
    </source>
</evidence>
<protein>
    <recommendedName>
        <fullName evidence="3">GP-PDE domain-containing protein</fullName>
    </recommendedName>
</protein>
<dbReference type="InterPro" id="IPR030395">
    <property type="entry name" value="GP_PDE_dom"/>
</dbReference>
<dbReference type="Pfam" id="PF03009">
    <property type="entry name" value="GDPD"/>
    <property type="match status" value="1"/>
</dbReference>
<dbReference type="InterPro" id="IPR013688">
    <property type="entry name" value="GBS_Bsp-like"/>
</dbReference>
<dbReference type="SUPFAM" id="SSF51695">
    <property type="entry name" value="PLC-like phosphodiesterases"/>
    <property type="match status" value="1"/>
</dbReference>
<keyword evidence="2" id="KW-1133">Transmembrane helix</keyword>
<feature type="transmembrane region" description="Helical" evidence="2">
    <location>
        <begin position="34"/>
        <end position="56"/>
    </location>
</feature>
<dbReference type="PANTHER" id="PTHR46211">
    <property type="entry name" value="GLYCEROPHOSPHORYL DIESTER PHOSPHODIESTERASE"/>
    <property type="match status" value="1"/>
</dbReference>
<evidence type="ECO:0000256" key="1">
    <source>
        <dbReference type="SAM" id="MobiDB-lite"/>
    </source>
</evidence>
<keyword evidence="5" id="KW-1185">Reference proteome</keyword>
<organism evidence="4 5">
    <name type="scientific">Enterococcus termitis</name>
    <dbReference type="NCBI Taxonomy" id="332950"/>
    <lineage>
        <taxon>Bacteria</taxon>
        <taxon>Bacillati</taxon>
        <taxon>Bacillota</taxon>
        <taxon>Bacilli</taxon>
        <taxon>Lactobacillales</taxon>
        <taxon>Enterococcaceae</taxon>
        <taxon>Enterococcus</taxon>
    </lineage>
</organism>
<feature type="region of interest" description="Disordered" evidence="1">
    <location>
        <begin position="1"/>
        <end position="28"/>
    </location>
</feature>
<evidence type="ECO:0000259" key="3">
    <source>
        <dbReference type="PROSITE" id="PS51704"/>
    </source>
</evidence>
<dbReference type="Gene3D" id="2.60.40.3760">
    <property type="match status" value="2"/>
</dbReference>
<dbReference type="AlphaFoldDB" id="A0A1E5H7U2"/>
<dbReference type="Gene3D" id="3.20.20.190">
    <property type="entry name" value="Phosphatidylinositol (PI) phosphodiesterase"/>
    <property type="match status" value="1"/>
</dbReference>
<dbReference type="InterPro" id="IPR017946">
    <property type="entry name" value="PLC-like_Pdiesterase_TIM-brl"/>
</dbReference>
<feature type="domain" description="GP-PDE" evidence="3">
    <location>
        <begin position="387"/>
        <end position="617"/>
    </location>
</feature>
<dbReference type="Pfam" id="PF08481">
    <property type="entry name" value="GBS_Bsp-like"/>
    <property type="match status" value="2"/>
</dbReference>
<keyword evidence="2" id="KW-0812">Transmembrane</keyword>
<dbReference type="Proteomes" id="UP000095094">
    <property type="component" value="Unassembled WGS sequence"/>
</dbReference>
<proteinExistence type="predicted"/>
<reference evidence="5" key="1">
    <citation type="submission" date="2016-09" db="EMBL/GenBank/DDBJ databases">
        <authorList>
            <person name="Gulvik C.A."/>
        </authorList>
    </citation>
    <scope>NUCLEOTIDE SEQUENCE [LARGE SCALE GENOMIC DNA]</scope>
    <source>
        <strain evidence="5">LMG 8895</strain>
    </source>
</reference>
<evidence type="ECO:0000256" key="2">
    <source>
        <dbReference type="SAM" id="Phobius"/>
    </source>
</evidence>
<dbReference type="GO" id="GO:0006629">
    <property type="term" value="P:lipid metabolic process"/>
    <property type="evidence" value="ECO:0007669"/>
    <property type="project" value="InterPro"/>
</dbReference>
<name>A0A1E5H7U2_9ENTE</name>
<comment type="caution">
    <text evidence="4">The sequence shown here is derived from an EMBL/GenBank/DDBJ whole genome shotgun (WGS) entry which is preliminary data.</text>
</comment>
<feature type="compositionally biased region" description="Basic residues" evidence="1">
    <location>
        <begin position="1"/>
        <end position="10"/>
    </location>
</feature>
<accession>A0A1E5H7U2</accession>